<feature type="transmembrane region" description="Helical" evidence="1">
    <location>
        <begin position="88"/>
        <end position="109"/>
    </location>
</feature>
<name>A0A1F4UPS4_UNCKA</name>
<gene>
    <name evidence="2" type="ORF">A2713_01620</name>
</gene>
<proteinExistence type="predicted"/>
<keyword evidence="1" id="KW-1133">Transmembrane helix</keyword>
<feature type="transmembrane region" description="Helical" evidence="1">
    <location>
        <begin position="222"/>
        <end position="243"/>
    </location>
</feature>
<keyword evidence="1" id="KW-0472">Membrane</keyword>
<comment type="caution">
    <text evidence="2">The sequence shown here is derived from an EMBL/GenBank/DDBJ whole genome shotgun (WGS) entry which is preliminary data.</text>
</comment>
<dbReference type="Proteomes" id="UP000176444">
    <property type="component" value="Unassembled WGS sequence"/>
</dbReference>
<evidence type="ECO:0000313" key="3">
    <source>
        <dbReference type="Proteomes" id="UP000176444"/>
    </source>
</evidence>
<accession>A0A1F4UPS4</accession>
<feature type="transmembrane region" description="Helical" evidence="1">
    <location>
        <begin position="195"/>
        <end position="216"/>
    </location>
</feature>
<feature type="transmembrane region" description="Helical" evidence="1">
    <location>
        <begin position="153"/>
        <end position="175"/>
    </location>
</feature>
<feature type="transmembrane region" description="Helical" evidence="1">
    <location>
        <begin position="5"/>
        <end position="24"/>
    </location>
</feature>
<dbReference type="EMBL" id="MEUX01000027">
    <property type="protein sequence ID" value="OGC46892.1"/>
    <property type="molecule type" value="Genomic_DNA"/>
</dbReference>
<feature type="transmembrane region" description="Helical" evidence="1">
    <location>
        <begin position="129"/>
        <end position="147"/>
    </location>
</feature>
<protein>
    <submittedName>
        <fullName evidence="2">Uncharacterized protein</fullName>
    </submittedName>
</protein>
<feature type="transmembrane region" description="Helical" evidence="1">
    <location>
        <begin position="58"/>
        <end position="76"/>
    </location>
</feature>
<sequence length="268" mass="30961">MTKKLYFLLISVCYFISTSVLYLFDLKDNSYLLSIFVFGFIAVLAYLLNVVFRKRRGVFFKIVFVSICVFASMMILGAFPDLSLYPKLVYITFSSFGLYLLLLSVNIYIVSESSDEAVPLLQPAKSVVYAYQLMSVFFSSIIIYKFAPYSESLLISLGLQALCFLVFYFLLFRSLRWFYMMEGDLISPEVKVNTIVRLSLFAYVFLVEVSILLSFYPLEDFVRAMLVAGVLFITSNVINCYLMHKVTKRLFVDSLLILFFLYLIANFL</sequence>
<reference evidence="2 3" key="1">
    <citation type="journal article" date="2016" name="Nat. Commun.">
        <title>Thousands of microbial genomes shed light on interconnected biogeochemical processes in an aquifer system.</title>
        <authorList>
            <person name="Anantharaman K."/>
            <person name="Brown C.T."/>
            <person name="Hug L.A."/>
            <person name="Sharon I."/>
            <person name="Castelle C.J."/>
            <person name="Probst A.J."/>
            <person name="Thomas B.C."/>
            <person name="Singh A."/>
            <person name="Wilkins M.J."/>
            <person name="Karaoz U."/>
            <person name="Brodie E.L."/>
            <person name="Williams K.H."/>
            <person name="Hubbard S.S."/>
            <person name="Banfield J.F."/>
        </authorList>
    </citation>
    <scope>NUCLEOTIDE SEQUENCE [LARGE SCALE GENOMIC DNA]</scope>
</reference>
<keyword evidence="1" id="KW-0812">Transmembrane</keyword>
<organism evidence="2 3">
    <name type="scientific">candidate division WWE3 bacterium RIFCSPHIGHO2_01_FULL_35_17</name>
    <dbReference type="NCBI Taxonomy" id="1802614"/>
    <lineage>
        <taxon>Bacteria</taxon>
        <taxon>Katanobacteria</taxon>
    </lineage>
</organism>
<feature type="transmembrane region" description="Helical" evidence="1">
    <location>
        <begin position="30"/>
        <end position="51"/>
    </location>
</feature>
<dbReference type="AlphaFoldDB" id="A0A1F4UPS4"/>
<evidence type="ECO:0000313" key="2">
    <source>
        <dbReference type="EMBL" id="OGC46892.1"/>
    </source>
</evidence>
<evidence type="ECO:0000256" key="1">
    <source>
        <dbReference type="SAM" id="Phobius"/>
    </source>
</evidence>
<feature type="transmembrane region" description="Helical" evidence="1">
    <location>
        <begin position="250"/>
        <end position="267"/>
    </location>
</feature>